<evidence type="ECO:0000313" key="4">
    <source>
        <dbReference type="Proteomes" id="UP000309488"/>
    </source>
</evidence>
<dbReference type="Gene3D" id="3.40.50.2000">
    <property type="entry name" value="Glycogen Phosphorylase B"/>
    <property type="match status" value="2"/>
</dbReference>
<dbReference type="Proteomes" id="UP000309488">
    <property type="component" value="Unassembled WGS sequence"/>
</dbReference>
<keyword evidence="4" id="KW-1185">Reference proteome</keyword>
<dbReference type="Pfam" id="PF13439">
    <property type="entry name" value="Glyco_transf_4"/>
    <property type="match status" value="1"/>
</dbReference>
<sequence>MRIAVTADPFIPVPPINYGGIERIIHFLVEGLAKNGHDVILVAHKDSDVNVELIKYPYAENGTIGHLKNIMAVNQLGTWKPDVIHSFSRLAYLLPFLMTNIPKLMSYQREPTISQIQKALKFARKNTLSFTGCSDYISKQISPYAPSHTVYNGVDLSIYNFNSKVNDDAPLVFLGRIEPLKGTHNAVKVALATNKKLIIAGNIPNEHQGYFDKEVKPYLSEKIKYIGPVNDQQKNELLGNASAFLMPIEWNEPFGIVMAEALACGTPVIGYPKGAVLEVVEHGVNGYLANDFNELCEYVNNYSKILREKARESAEKRFSSNKIVNDYINIYHSLLNT</sequence>
<dbReference type="InterPro" id="IPR001296">
    <property type="entry name" value="Glyco_trans_1"/>
</dbReference>
<dbReference type="InterPro" id="IPR050194">
    <property type="entry name" value="Glycosyltransferase_grp1"/>
</dbReference>
<dbReference type="Pfam" id="PF00534">
    <property type="entry name" value="Glycos_transf_1"/>
    <property type="match status" value="1"/>
</dbReference>
<comment type="caution">
    <text evidence="3">The sequence shown here is derived from an EMBL/GenBank/DDBJ whole genome shotgun (WGS) entry which is preliminary data.</text>
</comment>
<reference evidence="3 4" key="1">
    <citation type="submission" date="2019-04" db="EMBL/GenBank/DDBJ databases">
        <title>Pedobacter sp. RP-3-22 sp. nov., isolated from Arctic soil.</title>
        <authorList>
            <person name="Dahal R.H."/>
            <person name="Kim D.-U."/>
        </authorList>
    </citation>
    <scope>NUCLEOTIDE SEQUENCE [LARGE SCALE GENOMIC DNA]</scope>
    <source>
        <strain evidence="3 4">RP-3-22</strain>
    </source>
</reference>
<dbReference type="EMBL" id="SWBR01000003">
    <property type="protein sequence ID" value="TKC08179.1"/>
    <property type="molecule type" value="Genomic_DNA"/>
</dbReference>
<feature type="domain" description="Glycosyl transferase family 1" evidence="1">
    <location>
        <begin position="164"/>
        <end position="302"/>
    </location>
</feature>
<dbReference type="PANTHER" id="PTHR45947:SF3">
    <property type="entry name" value="SULFOQUINOVOSYL TRANSFERASE SQD2"/>
    <property type="match status" value="1"/>
</dbReference>
<evidence type="ECO:0000313" key="3">
    <source>
        <dbReference type="EMBL" id="TKC08179.1"/>
    </source>
</evidence>
<dbReference type="SUPFAM" id="SSF53756">
    <property type="entry name" value="UDP-Glycosyltransferase/glycogen phosphorylase"/>
    <property type="match status" value="1"/>
</dbReference>
<gene>
    <name evidence="3" type="ORF">FA048_13555</name>
</gene>
<accession>A0A4U1CM72</accession>
<dbReference type="GO" id="GO:0016757">
    <property type="term" value="F:glycosyltransferase activity"/>
    <property type="evidence" value="ECO:0007669"/>
    <property type="project" value="InterPro"/>
</dbReference>
<keyword evidence="3" id="KW-0808">Transferase</keyword>
<organism evidence="3 4">
    <name type="scientific">Pedobacter polaris</name>
    <dbReference type="NCBI Taxonomy" id="2571273"/>
    <lineage>
        <taxon>Bacteria</taxon>
        <taxon>Pseudomonadati</taxon>
        <taxon>Bacteroidota</taxon>
        <taxon>Sphingobacteriia</taxon>
        <taxon>Sphingobacteriales</taxon>
        <taxon>Sphingobacteriaceae</taxon>
        <taxon>Pedobacter</taxon>
    </lineage>
</organism>
<dbReference type="InterPro" id="IPR028098">
    <property type="entry name" value="Glyco_trans_4-like_N"/>
</dbReference>
<evidence type="ECO:0000259" key="1">
    <source>
        <dbReference type="Pfam" id="PF00534"/>
    </source>
</evidence>
<dbReference type="OrthoDB" id="9801573at2"/>
<protein>
    <submittedName>
        <fullName evidence="3">Glycosyltransferase family 4 protein</fullName>
    </submittedName>
</protein>
<feature type="domain" description="Glycosyltransferase subfamily 4-like N-terminal" evidence="2">
    <location>
        <begin position="18"/>
        <end position="157"/>
    </location>
</feature>
<proteinExistence type="predicted"/>
<evidence type="ECO:0000259" key="2">
    <source>
        <dbReference type="Pfam" id="PF13439"/>
    </source>
</evidence>
<dbReference type="CDD" id="cd03802">
    <property type="entry name" value="GT4_AviGT4-like"/>
    <property type="match status" value="1"/>
</dbReference>
<dbReference type="RefSeq" id="WP_136841890.1">
    <property type="nucleotide sequence ID" value="NZ_SWBR01000003.1"/>
</dbReference>
<dbReference type="PANTHER" id="PTHR45947">
    <property type="entry name" value="SULFOQUINOVOSYL TRANSFERASE SQD2"/>
    <property type="match status" value="1"/>
</dbReference>
<dbReference type="AlphaFoldDB" id="A0A4U1CM72"/>
<name>A0A4U1CM72_9SPHI</name>